<dbReference type="InterPro" id="IPR012347">
    <property type="entry name" value="Ferritin-like"/>
</dbReference>
<dbReference type="InterPro" id="IPR016920">
    <property type="entry name" value="UCP029477"/>
</dbReference>
<keyword evidence="3" id="KW-1185">Reference proteome</keyword>
<dbReference type="InterPro" id="IPR019052">
    <property type="entry name" value="DUF2383"/>
</dbReference>
<dbReference type="InterPro" id="IPR011971">
    <property type="entry name" value="CHP02284"/>
</dbReference>
<accession>A0A9E8SFC3</accession>
<dbReference type="AlphaFoldDB" id="A0A9E8SFC3"/>
<dbReference type="EMBL" id="CP113088">
    <property type="protein sequence ID" value="WAC03259.1"/>
    <property type="molecule type" value="Genomic_DNA"/>
</dbReference>
<evidence type="ECO:0000259" key="1">
    <source>
        <dbReference type="Pfam" id="PF09537"/>
    </source>
</evidence>
<evidence type="ECO:0000313" key="2">
    <source>
        <dbReference type="EMBL" id="WAC03259.1"/>
    </source>
</evidence>
<dbReference type="Gene3D" id="1.20.1260.10">
    <property type="match status" value="1"/>
</dbReference>
<gene>
    <name evidence="2" type="ORF">N7U66_06720</name>
</gene>
<name>A0A9E8SFC3_9FLAO</name>
<dbReference type="RefSeq" id="WP_267677835.1">
    <property type="nucleotide sequence ID" value="NZ_CP113088.1"/>
</dbReference>
<dbReference type="SUPFAM" id="SSF47240">
    <property type="entry name" value="Ferritin-like"/>
    <property type="match status" value="1"/>
</dbReference>
<sequence>MSTYTEEVGKKLNELLERTYDAEKGYKKAAENVDHAGLKRYFTKQAQLRYDFGHELKDEIKSFGQEVDKGGSFTGSAHRAWMDVKAFFSTENEESMLEESIRGEKAAIDDYKEVLEDASLPMSTKNVLVKQKDKIETSLSRIKRLEDLVD</sequence>
<dbReference type="InterPro" id="IPR009078">
    <property type="entry name" value="Ferritin-like_SF"/>
</dbReference>
<dbReference type="Pfam" id="PF09537">
    <property type="entry name" value="DUF2383"/>
    <property type="match status" value="1"/>
</dbReference>
<feature type="domain" description="DUF2383" evidence="1">
    <location>
        <begin position="8"/>
        <end position="117"/>
    </location>
</feature>
<dbReference type="CDD" id="cd00657">
    <property type="entry name" value="Ferritin_like"/>
    <property type="match status" value="1"/>
</dbReference>
<evidence type="ECO:0000313" key="3">
    <source>
        <dbReference type="Proteomes" id="UP001164705"/>
    </source>
</evidence>
<dbReference type="NCBIfam" id="TIGR02284">
    <property type="entry name" value="PA2169 family four-helix-bundle protein"/>
    <property type="match status" value="1"/>
</dbReference>
<reference evidence="2" key="1">
    <citation type="submission" date="2022-11" db="EMBL/GenBank/DDBJ databases">
        <title>Lacinutrix neustonica HL-RS19T sp. nov., isolated from the surface microlayer sample of brackish Lake Shihwa.</title>
        <authorList>
            <person name="Choi J.Y."/>
            <person name="Hwang C.Y."/>
        </authorList>
    </citation>
    <scope>NUCLEOTIDE SEQUENCE</scope>
    <source>
        <strain evidence="2">HL-RS19</strain>
    </source>
</reference>
<dbReference type="PIRSF" id="PIRSF029477">
    <property type="entry name" value="UCP029477"/>
    <property type="match status" value="1"/>
</dbReference>
<proteinExistence type="predicted"/>
<dbReference type="Proteomes" id="UP001164705">
    <property type="component" value="Chromosome"/>
</dbReference>
<dbReference type="KEGG" id="lnu:N7U66_06720"/>
<protein>
    <submittedName>
        <fullName evidence="2">PA2169 family four-helix-bundle protein</fullName>
    </submittedName>
</protein>
<organism evidence="2 3">
    <name type="scientific">Lacinutrix neustonica</name>
    <dbReference type="NCBI Taxonomy" id="2980107"/>
    <lineage>
        <taxon>Bacteria</taxon>
        <taxon>Pseudomonadati</taxon>
        <taxon>Bacteroidota</taxon>
        <taxon>Flavobacteriia</taxon>
        <taxon>Flavobacteriales</taxon>
        <taxon>Flavobacteriaceae</taxon>
        <taxon>Lacinutrix</taxon>
    </lineage>
</organism>